<proteinExistence type="predicted"/>
<organism evidence="1 2">
    <name type="scientific">Pediococcus pentosaceus</name>
    <dbReference type="NCBI Taxonomy" id="1255"/>
    <lineage>
        <taxon>Bacteria</taxon>
        <taxon>Bacillati</taxon>
        <taxon>Bacillota</taxon>
        <taxon>Bacilli</taxon>
        <taxon>Lactobacillales</taxon>
        <taxon>Lactobacillaceae</taxon>
        <taxon>Pediococcus</taxon>
    </lineage>
</organism>
<evidence type="ECO:0000313" key="2">
    <source>
        <dbReference type="Proteomes" id="UP000196118"/>
    </source>
</evidence>
<sequence length="97" mass="11304">MIVIINEDYQVKVDNYANYTLLKAVRDESGAIKTGKDNSPMLATKGYYSNMSRALNACIHLMLEDKYDVMELTQYLDELERLEAKFRPVMKRFREGD</sequence>
<accession>A0A1Y0VST1</accession>
<reference evidence="1 2" key="1">
    <citation type="submission" date="2017-05" db="EMBL/GenBank/DDBJ databases">
        <title>Genome sequence of Pediococcus pentosaceus strain SRCM100892.</title>
        <authorList>
            <person name="Cho S.H."/>
        </authorList>
    </citation>
    <scope>NUCLEOTIDE SEQUENCE [LARGE SCALE GENOMIC DNA]</scope>
    <source>
        <strain evidence="1 2">SRCM100892</strain>
    </source>
</reference>
<gene>
    <name evidence="1" type="ORF">S100892_01130</name>
</gene>
<protein>
    <recommendedName>
        <fullName evidence="3">DUF5405 domain-containing protein</fullName>
    </recommendedName>
</protein>
<dbReference type="Proteomes" id="UP000196118">
    <property type="component" value="Chromosome"/>
</dbReference>
<dbReference type="AlphaFoldDB" id="A0A1Y0VST1"/>
<name>A0A1Y0VST1_PEDPE</name>
<evidence type="ECO:0008006" key="3">
    <source>
        <dbReference type="Google" id="ProtNLM"/>
    </source>
</evidence>
<dbReference type="EMBL" id="CP021474">
    <property type="protein sequence ID" value="ARW19703.1"/>
    <property type="molecule type" value="Genomic_DNA"/>
</dbReference>
<evidence type="ECO:0000313" key="1">
    <source>
        <dbReference type="EMBL" id="ARW19703.1"/>
    </source>
</evidence>